<evidence type="ECO:0000313" key="1">
    <source>
        <dbReference type="EMBL" id="JAV30679.1"/>
    </source>
</evidence>
<protein>
    <submittedName>
        <fullName evidence="1">Uncharacterized protein</fullName>
    </submittedName>
</protein>
<accession>A0A1Q3FSV3</accession>
<name>A0A1Q3FSV3_CULTA</name>
<dbReference type="PANTHER" id="PTHR31508:SF2">
    <property type="entry name" value="PROTEIN PITCHFORK"/>
    <property type="match status" value="1"/>
</dbReference>
<proteinExistence type="predicted"/>
<dbReference type="PANTHER" id="PTHR31508">
    <property type="entry name" value="PROTEIN PITCHFORK"/>
    <property type="match status" value="1"/>
</dbReference>
<dbReference type="GO" id="GO:0008092">
    <property type="term" value="F:cytoskeletal protein binding"/>
    <property type="evidence" value="ECO:0007669"/>
    <property type="project" value="TreeGrafter"/>
</dbReference>
<organism evidence="1">
    <name type="scientific">Culex tarsalis</name>
    <name type="common">Encephalitis mosquito</name>
    <dbReference type="NCBI Taxonomy" id="7177"/>
    <lineage>
        <taxon>Eukaryota</taxon>
        <taxon>Metazoa</taxon>
        <taxon>Ecdysozoa</taxon>
        <taxon>Arthropoda</taxon>
        <taxon>Hexapoda</taxon>
        <taxon>Insecta</taxon>
        <taxon>Pterygota</taxon>
        <taxon>Neoptera</taxon>
        <taxon>Endopterygota</taxon>
        <taxon>Diptera</taxon>
        <taxon>Nematocera</taxon>
        <taxon>Culicoidea</taxon>
        <taxon>Culicidae</taxon>
        <taxon>Culicinae</taxon>
        <taxon>Culicini</taxon>
        <taxon>Culex</taxon>
        <taxon>Culex</taxon>
    </lineage>
</organism>
<dbReference type="EMBL" id="GFDL01004366">
    <property type="protein sequence ID" value="JAV30679.1"/>
    <property type="molecule type" value="Transcribed_RNA"/>
</dbReference>
<dbReference type="GO" id="GO:0031344">
    <property type="term" value="P:regulation of cell projection organization"/>
    <property type="evidence" value="ECO:0007669"/>
    <property type="project" value="TreeGrafter"/>
</dbReference>
<dbReference type="AlphaFoldDB" id="A0A1Q3FSV3"/>
<reference evidence="1" key="1">
    <citation type="submission" date="2017-01" db="EMBL/GenBank/DDBJ databases">
        <title>A deep insight into the sialotranscriptome of adult male and female Cluex tarsalis mosquitoes.</title>
        <authorList>
            <person name="Ribeiro J.M."/>
            <person name="Moreira F."/>
            <person name="Bernard K.A."/>
            <person name="Calvo E."/>
        </authorList>
    </citation>
    <scope>NUCLEOTIDE SEQUENCE</scope>
    <source>
        <strain evidence="1">Kern County</strain>
        <tissue evidence="1">Salivary glands</tissue>
    </source>
</reference>
<dbReference type="InterPro" id="IPR033602">
    <property type="entry name" value="CIMAP3"/>
</dbReference>
<sequence>MEGFDYVIKRPPQARICFGSSITREAVPLRGPAMSSLMRRTMSKSADSENLAPGSYNITYYDKTQHPALHRMVYSKRGYGPLSASSIRFRFDEVSHSPGVGDYTATKAEPVKPSSKPFGATVPRWQEKPVPAVPGAGTYTSKTRKNIQLHSFGGKIRIVPATMTVCKTDNFDRCIVCDQKPEVDYWKNFKTDRSLCRRCMEAEVDEAKYRSKTKSVMFKRLGELKEFKRIRHCSYYHKHDKTTAAIQFVSNRELKRKFRLENYLSMFE</sequence>